<dbReference type="PANTHER" id="PTHR43459">
    <property type="entry name" value="ENOYL-COA HYDRATASE"/>
    <property type="match status" value="1"/>
</dbReference>
<protein>
    <submittedName>
        <fullName evidence="1">Enoyl-CoA hydratase-related protein</fullName>
    </submittedName>
</protein>
<name>A0ABT8EJI0_9BURK</name>
<reference evidence="1" key="1">
    <citation type="submission" date="2021-11" db="EMBL/GenBank/DDBJ databases">
        <title>Draft genome sequence of Alcaligenes endophyticus type strain CCUG 75668T.</title>
        <authorList>
            <person name="Salva-Serra F."/>
            <person name="Duran R.E."/>
            <person name="Seeger M."/>
            <person name="Moore E.R.B."/>
            <person name="Jaen-Luchoro D."/>
        </authorList>
    </citation>
    <scope>NUCLEOTIDE SEQUENCE</scope>
    <source>
        <strain evidence="1">CCUG 75668</strain>
    </source>
</reference>
<dbReference type="Proteomes" id="UP001168613">
    <property type="component" value="Unassembled WGS sequence"/>
</dbReference>
<sequence>MIDLAIHNQVAILTLQRPQSRNSLNPAMATALLDHIEALEPQIPTLKGLFLRASGDHFMVGGDIQFFDQLLSQQPEPDEGRWAELEALITTVENVCLRLRNLPFPVIAFTQGAVAGAGLSLALACDMIVAADNARFVMAYNALGATPDGGASFTLPERVGFGRALHMLLFNQALSAQQALDCGLVVQVCKADELDQQWQTMARQLASGSRQAQNAGKALLRQSATLKLEQALTNEKQQFLQLAQQSDFKEGVDAFLSKRPPLFKL</sequence>
<accession>A0ABT8EJI0</accession>
<dbReference type="RefSeq" id="WP_266124125.1">
    <property type="nucleotide sequence ID" value="NZ_JAJHNU010000002.1"/>
</dbReference>
<dbReference type="CDD" id="cd06558">
    <property type="entry name" value="crotonase-like"/>
    <property type="match status" value="1"/>
</dbReference>
<dbReference type="SUPFAM" id="SSF52096">
    <property type="entry name" value="ClpP/crotonase"/>
    <property type="match status" value="1"/>
</dbReference>
<keyword evidence="2" id="KW-1185">Reference proteome</keyword>
<dbReference type="InterPro" id="IPR029045">
    <property type="entry name" value="ClpP/crotonase-like_dom_sf"/>
</dbReference>
<evidence type="ECO:0000313" key="1">
    <source>
        <dbReference type="EMBL" id="MDN4121448.1"/>
    </source>
</evidence>
<proteinExistence type="predicted"/>
<evidence type="ECO:0000313" key="2">
    <source>
        <dbReference type="Proteomes" id="UP001168613"/>
    </source>
</evidence>
<dbReference type="Gene3D" id="3.90.226.10">
    <property type="entry name" value="2-enoyl-CoA Hydratase, Chain A, domain 1"/>
    <property type="match status" value="1"/>
</dbReference>
<dbReference type="InterPro" id="IPR001753">
    <property type="entry name" value="Enoyl-CoA_hydra/iso"/>
</dbReference>
<comment type="caution">
    <text evidence="1">The sequence shown here is derived from an EMBL/GenBank/DDBJ whole genome shotgun (WGS) entry which is preliminary data.</text>
</comment>
<organism evidence="1 2">
    <name type="scientific">Alcaligenes endophyticus</name>
    <dbReference type="NCBI Taxonomy" id="1929088"/>
    <lineage>
        <taxon>Bacteria</taxon>
        <taxon>Pseudomonadati</taxon>
        <taxon>Pseudomonadota</taxon>
        <taxon>Betaproteobacteria</taxon>
        <taxon>Burkholderiales</taxon>
        <taxon>Alcaligenaceae</taxon>
        <taxon>Alcaligenes</taxon>
    </lineage>
</organism>
<dbReference type="Pfam" id="PF00378">
    <property type="entry name" value="ECH_1"/>
    <property type="match status" value="1"/>
</dbReference>
<dbReference type="EMBL" id="JAJHNU010000002">
    <property type="protein sequence ID" value="MDN4121448.1"/>
    <property type="molecule type" value="Genomic_DNA"/>
</dbReference>
<gene>
    <name evidence="1" type="ORF">LMS43_09120</name>
</gene>
<dbReference type="PANTHER" id="PTHR43459:SF1">
    <property type="entry name" value="EG:BACN32G11.4 PROTEIN"/>
    <property type="match status" value="1"/>
</dbReference>